<evidence type="ECO:0000313" key="2">
    <source>
        <dbReference type="Proteomes" id="UP000315647"/>
    </source>
</evidence>
<proteinExistence type="predicted"/>
<dbReference type="InterPro" id="IPR045493">
    <property type="entry name" value="DUF6435"/>
</dbReference>
<dbReference type="Proteomes" id="UP000315647">
    <property type="component" value="Chromosome"/>
</dbReference>
<dbReference type="NCBIfam" id="NF033487">
    <property type="entry name" value="Lacal_2735_fam"/>
    <property type="match status" value="1"/>
</dbReference>
<dbReference type="EMBL" id="CP037421">
    <property type="protein sequence ID" value="QDT27713.1"/>
    <property type="molecule type" value="Genomic_DNA"/>
</dbReference>
<reference evidence="1 2" key="1">
    <citation type="submission" date="2019-03" db="EMBL/GenBank/DDBJ databases">
        <title>Deep-cultivation of Planctomycetes and their phenomic and genomic characterization uncovers novel biology.</title>
        <authorList>
            <person name="Wiegand S."/>
            <person name="Jogler M."/>
            <person name="Boedeker C."/>
            <person name="Pinto D."/>
            <person name="Vollmers J."/>
            <person name="Rivas-Marin E."/>
            <person name="Kohn T."/>
            <person name="Peeters S.H."/>
            <person name="Heuer A."/>
            <person name="Rast P."/>
            <person name="Oberbeckmann S."/>
            <person name="Bunk B."/>
            <person name="Jeske O."/>
            <person name="Meyerdierks A."/>
            <person name="Storesund J.E."/>
            <person name="Kallscheuer N."/>
            <person name="Luecker S."/>
            <person name="Lage O.M."/>
            <person name="Pohl T."/>
            <person name="Merkel B.J."/>
            <person name="Hornburger P."/>
            <person name="Mueller R.-W."/>
            <person name="Bruemmer F."/>
            <person name="Labrenz M."/>
            <person name="Spormann A.M."/>
            <person name="Op den Camp H."/>
            <person name="Overmann J."/>
            <person name="Amann R."/>
            <person name="Jetten M.S.M."/>
            <person name="Mascher T."/>
            <person name="Medema M.H."/>
            <person name="Devos D.P."/>
            <person name="Kaster A.-K."/>
            <person name="Ovreas L."/>
            <person name="Rohde M."/>
            <person name="Galperin M.Y."/>
            <person name="Jogler C."/>
        </authorList>
    </citation>
    <scope>NUCLEOTIDE SEQUENCE [LARGE SCALE GENOMIC DNA]</scope>
    <source>
        <strain evidence="1 2">Enr10</strain>
    </source>
</reference>
<dbReference type="Pfam" id="PF20027">
    <property type="entry name" value="DUF6435"/>
    <property type="match status" value="1"/>
</dbReference>
<evidence type="ECO:0000313" key="1">
    <source>
        <dbReference type="EMBL" id="QDT27713.1"/>
    </source>
</evidence>
<name>A0A517Q7W2_9PLAN</name>
<dbReference type="AlphaFoldDB" id="A0A517Q7W2"/>
<organism evidence="1 2">
    <name type="scientific">Gimesia panareensis</name>
    <dbReference type="NCBI Taxonomy" id="2527978"/>
    <lineage>
        <taxon>Bacteria</taxon>
        <taxon>Pseudomonadati</taxon>
        <taxon>Planctomycetota</taxon>
        <taxon>Planctomycetia</taxon>
        <taxon>Planctomycetales</taxon>
        <taxon>Planctomycetaceae</taxon>
        <taxon>Gimesia</taxon>
    </lineage>
</organism>
<dbReference type="RefSeq" id="WP_145106440.1">
    <property type="nucleotide sequence ID" value="NZ_CP036277.1"/>
</dbReference>
<keyword evidence="2" id="KW-1185">Reference proteome</keyword>
<accession>A0A518A415</accession>
<gene>
    <name evidence="1" type="ORF">Enr10x_30330</name>
</gene>
<protein>
    <submittedName>
        <fullName evidence="1">Uncharacterized protein</fullName>
    </submittedName>
</protein>
<accession>A0A517Q7W2</accession>
<sequence length="59" mass="6808">MFGWLRRDPRKKLEQAYARKMEQARDAQRNGDIQGYASLVAESEEILQEIDRLAAQQAG</sequence>